<dbReference type="InterPro" id="IPR000030">
    <property type="entry name" value="PPE_dom"/>
</dbReference>
<comment type="caution">
    <text evidence="4">The sequence shown here is derived from an EMBL/GenBank/DDBJ whole genome shotgun (WGS) entry which is preliminary data.</text>
</comment>
<name>A0A558A6M0_9PSEU</name>
<keyword evidence="5" id="KW-1185">Reference proteome</keyword>
<reference evidence="4 5" key="1">
    <citation type="submission" date="2019-07" db="EMBL/GenBank/DDBJ databases">
        <title>New species of Amycolatopsis and Streptomyces.</title>
        <authorList>
            <person name="Duangmal K."/>
            <person name="Teo W.F.A."/>
            <person name="Lipun K."/>
        </authorList>
    </citation>
    <scope>NUCLEOTIDE SEQUENCE [LARGE SCALE GENOMIC DNA]</scope>
    <source>
        <strain evidence="4 5">JCM 30562</strain>
    </source>
</reference>
<evidence type="ECO:0000313" key="4">
    <source>
        <dbReference type="EMBL" id="TVT19910.1"/>
    </source>
</evidence>
<dbReference type="InterPro" id="IPR038332">
    <property type="entry name" value="PPE_sf"/>
</dbReference>
<feature type="domain" description="PPE" evidence="3">
    <location>
        <begin position="62"/>
        <end position="207"/>
    </location>
</feature>
<evidence type="ECO:0000259" key="3">
    <source>
        <dbReference type="Pfam" id="PF00823"/>
    </source>
</evidence>
<dbReference type="OrthoDB" id="3638056at2"/>
<comment type="similarity">
    <text evidence="1">Belongs to the mycobacterial PPE family.</text>
</comment>
<sequence length="234" mass="24664">MGNPAMTGMTIGTVIMPGAGTVIGAATGGLVGLFSGPDAQQQSANVGGRTIDARQIWEQIHGGNSDSLHQGASAATSLQSVHDDRAGQIDEINKAMDAAWQGDASMQVQAGAHPLGVWLRDSASNLQKSGSYLTSQGEAFDSAHGKVQEIASTPPHAGFMDHMNPFSDKDDEINKYNEQGQTNVQAFQAYYQASAQNAAGMPQYSAWQGNNFSEGKDKNDHSKDPTDHTSTLPT</sequence>
<protein>
    <submittedName>
        <fullName evidence="4">DUF1269 domain-containing protein</fullName>
    </submittedName>
</protein>
<gene>
    <name evidence="4" type="ORF">FNH06_22290</name>
</gene>
<organism evidence="4 5">
    <name type="scientific">Amycolatopsis acidiphila</name>
    <dbReference type="NCBI Taxonomy" id="715473"/>
    <lineage>
        <taxon>Bacteria</taxon>
        <taxon>Bacillati</taxon>
        <taxon>Actinomycetota</taxon>
        <taxon>Actinomycetes</taxon>
        <taxon>Pseudonocardiales</taxon>
        <taxon>Pseudonocardiaceae</taxon>
        <taxon>Amycolatopsis</taxon>
    </lineage>
</organism>
<feature type="non-terminal residue" evidence="4">
    <location>
        <position position="234"/>
    </location>
</feature>
<evidence type="ECO:0000256" key="1">
    <source>
        <dbReference type="ARBA" id="ARBA00010652"/>
    </source>
</evidence>
<dbReference type="Gene3D" id="1.20.1260.20">
    <property type="entry name" value="PPE superfamily"/>
    <property type="match status" value="1"/>
</dbReference>
<proteinExistence type="inferred from homology"/>
<dbReference type="EMBL" id="VJZA01000041">
    <property type="protein sequence ID" value="TVT19910.1"/>
    <property type="molecule type" value="Genomic_DNA"/>
</dbReference>
<evidence type="ECO:0000313" key="5">
    <source>
        <dbReference type="Proteomes" id="UP000318578"/>
    </source>
</evidence>
<dbReference type="AlphaFoldDB" id="A0A558A6M0"/>
<evidence type="ECO:0000256" key="2">
    <source>
        <dbReference type="SAM" id="MobiDB-lite"/>
    </source>
</evidence>
<dbReference type="SUPFAM" id="SSF140459">
    <property type="entry name" value="PE/PPE dimer-like"/>
    <property type="match status" value="1"/>
</dbReference>
<dbReference type="Pfam" id="PF00823">
    <property type="entry name" value="PPE"/>
    <property type="match status" value="1"/>
</dbReference>
<feature type="region of interest" description="Disordered" evidence="2">
    <location>
        <begin position="205"/>
        <end position="234"/>
    </location>
</feature>
<feature type="compositionally biased region" description="Basic and acidic residues" evidence="2">
    <location>
        <begin position="214"/>
        <end position="227"/>
    </location>
</feature>
<dbReference type="Proteomes" id="UP000318578">
    <property type="component" value="Unassembled WGS sequence"/>
</dbReference>
<accession>A0A558A6M0</accession>